<dbReference type="Pfam" id="PF13439">
    <property type="entry name" value="Glyco_transf_4"/>
    <property type="match status" value="1"/>
</dbReference>
<name>A0A939B8D7_9BACT</name>
<accession>A0A939B8D7</accession>
<dbReference type="GO" id="GO:0016757">
    <property type="term" value="F:glycosyltransferase activity"/>
    <property type="evidence" value="ECO:0007669"/>
    <property type="project" value="InterPro"/>
</dbReference>
<evidence type="ECO:0000313" key="3">
    <source>
        <dbReference type="EMBL" id="MBM6674740.1"/>
    </source>
</evidence>
<keyword evidence="4" id="KW-1185">Reference proteome</keyword>
<feature type="domain" description="Glycosyl transferase family 1" evidence="1">
    <location>
        <begin position="227"/>
        <end position="385"/>
    </location>
</feature>
<dbReference type="PANTHER" id="PTHR12526:SF637">
    <property type="entry name" value="GLYCOSYLTRANSFERASE EPSF-RELATED"/>
    <property type="match status" value="1"/>
</dbReference>
<dbReference type="InterPro" id="IPR001296">
    <property type="entry name" value="Glyco_trans_1"/>
</dbReference>
<dbReference type="EMBL" id="JACJJG010000121">
    <property type="protein sequence ID" value="MBM6674740.1"/>
    <property type="molecule type" value="Genomic_DNA"/>
</dbReference>
<dbReference type="RefSeq" id="WP_205105831.1">
    <property type="nucleotide sequence ID" value="NZ_JACJJG010000121.1"/>
</dbReference>
<dbReference type="PANTHER" id="PTHR12526">
    <property type="entry name" value="GLYCOSYLTRANSFERASE"/>
    <property type="match status" value="1"/>
</dbReference>
<dbReference type="InterPro" id="IPR028098">
    <property type="entry name" value="Glyco_trans_4-like_N"/>
</dbReference>
<organism evidence="3 4">
    <name type="scientific">Marseilla massiliensis</name>
    <dbReference type="NCBI Taxonomy" id="1841864"/>
    <lineage>
        <taxon>Bacteria</taxon>
        <taxon>Pseudomonadati</taxon>
        <taxon>Bacteroidota</taxon>
        <taxon>Bacteroidia</taxon>
        <taxon>Bacteroidales</taxon>
        <taxon>Prevotellaceae</taxon>
        <taxon>Marseilla</taxon>
    </lineage>
</organism>
<dbReference type="Pfam" id="PF00534">
    <property type="entry name" value="Glycos_transf_1"/>
    <property type="match status" value="1"/>
</dbReference>
<evidence type="ECO:0000259" key="2">
    <source>
        <dbReference type="Pfam" id="PF13439"/>
    </source>
</evidence>
<protein>
    <submittedName>
        <fullName evidence="3">Glycosyltransferase family 4 protein</fullName>
    </submittedName>
</protein>
<dbReference type="CDD" id="cd03825">
    <property type="entry name" value="GT4_WcaC-like"/>
    <property type="match status" value="1"/>
</dbReference>
<dbReference type="Gene3D" id="3.40.50.2000">
    <property type="entry name" value="Glycogen Phosphorylase B"/>
    <property type="match status" value="2"/>
</dbReference>
<reference evidence="3" key="1">
    <citation type="submission" date="2020-08" db="EMBL/GenBank/DDBJ databases">
        <authorList>
            <person name="Cejkova D."/>
            <person name="Kubasova T."/>
            <person name="Jahodarova E."/>
            <person name="Rychlik I."/>
        </authorList>
    </citation>
    <scope>NUCLEOTIDE SEQUENCE</scope>
    <source>
        <strain evidence="3">An824</strain>
    </source>
</reference>
<evidence type="ECO:0000313" key="4">
    <source>
        <dbReference type="Proteomes" id="UP000706891"/>
    </source>
</evidence>
<evidence type="ECO:0000259" key="1">
    <source>
        <dbReference type="Pfam" id="PF00534"/>
    </source>
</evidence>
<dbReference type="AlphaFoldDB" id="A0A939B8D7"/>
<comment type="caution">
    <text evidence="3">The sequence shown here is derived from an EMBL/GenBank/DDBJ whole genome shotgun (WGS) entry which is preliminary data.</text>
</comment>
<gene>
    <name evidence="3" type="ORF">H6A34_12770</name>
</gene>
<dbReference type="Proteomes" id="UP000706891">
    <property type="component" value="Unassembled WGS sequence"/>
</dbReference>
<feature type="domain" description="Glycosyltransferase subfamily 4-like N-terminal" evidence="2">
    <location>
        <begin position="13"/>
        <end position="220"/>
    </location>
</feature>
<reference evidence="3" key="2">
    <citation type="journal article" date="2021" name="Sci. Rep.">
        <title>The distribution of antibiotic resistance genes in chicken gut microbiota commensals.</title>
        <authorList>
            <person name="Juricova H."/>
            <person name="Matiasovicova J."/>
            <person name="Kubasova T."/>
            <person name="Cejkova D."/>
            <person name="Rychlik I."/>
        </authorList>
    </citation>
    <scope>NUCLEOTIDE SEQUENCE</scope>
    <source>
        <strain evidence="3">An824</strain>
    </source>
</reference>
<dbReference type="SUPFAM" id="SSF53756">
    <property type="entry name" value="UDP-Glycosyltransferase/glycogen phosphorylase"/>
    <property type="match status" value="1"/>
</dbReference>
<proteinExistence type="predicted"/>
<sequence>MRVLIVNTSERTGGAAVAANRLMEALNNNGVKAKMMVRDKDTDSLTVADVGGGLRSKWHFLWERWCIFCHLHFSREHLFEVDIANTGSDITGLREFKEADIIHLHWINQGMLSLNGIRKILDSGKPVVWTMHDMWPATAICHLTLGCRKFTESCSHCPLMPRKSPFGDLARKVWRRKMRIMRTHGRVIFVTCSRWLASDAKRSKLLEGNKIMSIPNPLDTRTFCPGDKEEARRVLGLPQGRRLILAVAQRVSNVNKGMSYLIEACRTLARLNPSLVGNLGVVMLGGSGEEVASSFDVPAYPLGYSTDVDKIVAAYRAADLFVTPSLSENLPNTIMEAMACGIPCVGFNTGGIPEMIDHRKNGYVAAYKDAEDLARGISWALSEADYDGLARNAVRKVSTTYSQQSVALRYIEVYNQAIAFRHYKL</sequence>